<dbReference type="VEuPathDB" id="FungiDB:ACJ73_00266"/>
<dbReference type="Proteomes" id="UP000242791">
    <property type="component" value="Unassembled WGS sequence"/>
</dbReference>
<keyword evidence="3" id="KW-1185">Reference proteome</keyword>
<accession>A0A1J9RL29</accession>
<dbReference type="EMBL" id="LGTZ01000017">
    <property type="protein sequence ID" value="OJD28317.1"/>
    <property type="molecule type" value="Genomic_DNA"/>
</dbReference>
<name>A0A1J9RL29_9EURO</name>
<dbReference type="STRING" id="1658174.A0A1J9RL29"/>
<evidence type="ECO:0000313" key="2">
    <source>
        <dbReference type="EMBL" id="OJD28317.1"/>
    </source>
</evidence>
<sequence>MDQPPRSQGNVGYPPAPHSLYSGVELGPRSTDPSTFAPPYKPIPQPKTQAQIPSAPQLIKQLCHPPLLPMGSESIAASEEE</sequence>
<feature type="compositionally biased region" description="Polar residues" evidence="1">
    <location>
        <begin position="1"/>
        <end position="10"/>
    </location>
</feature>
<feature type="region of interest" description="Disordered" evidence="1">
    <location>
        <begin position="1"/>
        <end position="52"/>
    </location>
</feature>
<dbReference type="AlphaFoldDB" id="A0A1J9RL29"/>
<organism evidence="2 3">
    <name type="scientific">Blastomyces percursus</name>
    <dbReference type="NCBI Taxonomy" id="1658174"/>
    <lineage>
        <taxon>Eukaryota</taxon>
        <taxon>Fungi</taxon>
        <taxon>Dikarya</taxon>
        <taxon>Ascomycota</taxon>
        <taxon>Pezizomycotina</taxon>
        <taxon>Eurotiomycetes</taxon>
        <taxon>Eurotiomycetidae</taxon>
        <taxon>Onygenales</taxon>
        <taxon>Ajellomycetaceae</taxon>
        <taxon>Blastomyces</taxon>
    </lineage>
</organism>
<protein>
    <submittedName>
        <fullName evidence="2">Uncharacterized protein</fullName>
    </submittedName>
</protein>
<comment type="caution">
    <text evidence="2">The sequence shown here is derived from an EMBL/GenBank/DDBJ whole genome shotgun (WGS) entry which is preliminary data.</text>
</comment>
<gene>
    <name evidence="2" type="ORF">ACJ73_00266</name>
</gene>
<proteinExistence type="predicted"/>
<evidence type="ECO:0000313" key="3">
    <source>
        <dbReference type="Proteomes" id="UP000242791"/>
    </source>
</evidence>
<reference evidence="2 3" key="1">
    <citation type="submission" date="2015-08" db="EMBL/GenBank/DDBJ databases">
        <title>Emmonsia species relationships and genome sequence.</title>
        <authorList>
            <person name="Cuomo C.A."/>
            <person name="Schwartz I.S."/>
            <person name="Kenyon C."/>
            <person name="De Hoog G.S."/>
            <person name="Govender N.P."/>
            <person name="Botha A."/>
            <person name="Moreno L."/>
            <person name="De Vries M."/>
            <person name="Munoz J.F."/>
            <person name="Stielow J.B."/>
        </authorList>
    </citation>
    <scope>NUCLEOTIDE SEQUENCE [LARGE SCALE GENOMIC DNA]</scope>
    <source>
        <strain evidence="2 3">EI222</strain>
    </source>
</reference>
<evidence type="ECO:0000256" key="1">
    <source>
        <dbReference type="SAM" id="MobiDB-lite"/>
    </source>
</evidence>